<evidence type="ECO:0000256" key="4">
    <source>
        <dbReference type="ARBA" id="ARBA00022679"/>
    </source>
</evidence>
<sequence length="357" mass="40744">MDPSEFSKKLELFFDMSPDLLCVAGYDGFFKRINPAVSKLLEYSEEELFSKPINEFVHPEDQHFTSKVREELKKSNPLLNFENRYLTKSGEVIWLSWTSMSIDSEKLVFAIAKNITQKKKIEEGRNLLLAQLTQSNKDLKQLSYTTSHDLRSPINNFTAIFNLLDFSKIQDAETVELLGYLKSISGNLNKTINDYIDVLCQKESLNAQKENLNLYHSLNEVLDSISSLISNSKTSLTVDFSEFDEILFNKAYLESIFLNLITNSIKYAKPDTLPSISIRTRIFNGVKQLVFSDEGMGFDMNKVKDRIFGLNQKFHNNIDSHGIGLYLVYNHVSNMGGRIEVESKVNEGASFIISFGE</sequence>
<accession>A0A1H3N3W1</accession>
<dbReference type="Gene3D" id="1.10.287.130">
    <property type="match status" value="1"/>
</dbReference>
<dbReference type="Pfam" id="PF02518">
    <property type="entry name" value="HATPase_c"/>
    <property type="match status" value="1"/>
</dbReference>
<dbReference type="Proteomes" id="UP000199663">
    <property type="component" value="Unassembled WGS sequence"/>
</dbReference>
<evidence type="ECO:0000256" key="5">
    <source>
        <dbReference type="ARBA" id="ARBA00022777"/>
    </source>
</evidence>
<evidence type="ECO:0000256" key="2">
    <source>
        <dbReference type="ARBA" id="ARBA00012438"/>
    </source>
</evidence>
<dbReference type="InterPro" id="IPR003594">
    <property type="entry name" value="HATPase_dom"/>
</dbReference>
<evidence type="ECO:0000313" key="8">
    <source>
        <dbReference type="EMBL" id="SDY83390.1"/>
    </source>
</evidence>
<dbReference type="SUPFAM" id="SSF55874">
    <property type="entry name" value="ATPase domain of HSP90 chaperone/DNA topoisomerase II/histidine kinase"/>
    <property type="match status" value="1"/>
</dbReference>
<dbReference type="Pfam" id="PF08447">
    <property type="entry name" value="PAS_3"/>
    <property type="match status" value="1"/>
</dbReference>
<dbReference type="NCBIfam" id="TIGR00229">
    <property type="entry name" value="sensory_box"/>
    <property type="match status" value="1"/>
</dbReference>
<comment type="catalytic activity">
    <reaction evidence="1">
        <text>ATP + protein L-histidine = ADP + protein N-phospho-L-histidine.</text>
        <dbReference type="EC" id="2.7.13.3"/>
    </reaction>
</comment>
<dbReference type="PANTHER" id="PTHR43304:SF1">
    <property type="entry name" value="PAC DOMAIN-CONTAINING PROTEIN"/>
    <property type="match status" value="1"/>
</dbReference>
<dbReference type="Gene3D" id="3.30.565.10">
    <property type="entry name" value="Histidine kinase-like ATPase, C-terminal domain"/>
    <property type="match status" value="1"/>
</dbReference>
<dbReference type="CDD" id="cd00082">
    <property type="entry name" value="HisKA"/>
    <property type="match status" value="1"/>
</dbReference>
<keyword evidence="9" id="KW-1185">Reference proteome</keyword>
<keyword evidence="5" id="KW-0418">Kinase</keyword>
<comment type="caution">
    <text evidence="8">The sequence shown here is derived from an EMBL/GenBank/DDBJ whole genome shotgun (WGS) entry which is preliminary data.</text>
</comment>
<dbReference type="InterPro" id="IPR035965">
    <property type="entry name" value="PAS-like_dom_sf"/>
</dbReference>
<dbReference type="Gene3D" id="3.30.450.20">
    <property type="entry name" value="PAS domain"/>
    <property type="match status" value="1"/>
</dbReference>
<organism evidence="8 9">
    <name type="scientific">Rhodonellum ikkaensis</name>
    <dbReference type="NCBI Taxonomy" id="336829"/>
    <lineage>
        <taxon>Bacteria</taxon>
        <taxon>Pseudomonadati</taxon>
        <taxon>Bacteroidota</taxon>
        <taxon>Cytophagia</taxon>
        <taxon>Cytophagales</taxon>
        <taxon>Cytophagaceae</taxon>
        <taxon>Rhodonellum</taxon>
    </lineage>
</organism>
<dbReference type="SUPFAM" id="SSF55785">
    <property type="entry name" value="PYP-like sensor domain (PAS domain)"/>
    <property type="match status" value="1"/>
</dbReference>
<dbReference type="EC" id="2.7.13.3" evidence="2"/>
<feature type="domain" description="Histidine kinase" evidence="6">
    <location>
        <begin position="145"/>
        <end position="357"/>
    </location>
</feature>
<dbReference type="InterPro" id="IPR036890">
    <property type="entry name" value="HATPase_C_sf"/>
</dbReference>
<name>A0A1H3N3W1_9BACT</name>
<keyword evidence="4" id="KW-0808">Transferase</keyword>
<proteinExistence type="predicted"/>
<dbReference type="SMART" id="SM00387">
    <property type="entry name" value="HATPase_c"/>
    <property type="match status" value="1"/>
</dbReference>
<dbReference type="InterPro" id="IPR013655">
    <property type="entry name" value="PAS_fold_3"/>
</dbReference>
<dbReference type="PANTHER" id="PTHR43304">
    <property type="entry name" value="PHYTOCHROME-LIKE PROTEIN CPH1"/>
    <property type="match status" value="1"/>
</dbReference>
<evidence type="ECO:0000313" key="9">
    <source>
        <dbReference type="Proteomes" id="UP000199663"/>
    </source>
</evidence>
<dbReference type="InterPro" id="IPR005467">
    <property type="entry name" value="His_kinase_dom"/>
</dbReference>
<dbReference type="EMBL" id="FNQC01000003">
    <property type="protein sequence ID" value="SDY83390.1"/>
    <property type="molecule type" value="Genomic_DNA"/>
</dbReference>
<dbReference type="InterPro" id="IPR003661">
    <property type="entry name" value="HisK_dim/P_dom"/>
</dbReference>
<dbReference type="CDD" id="cd00130">
    <property type="entry name" value="PAS"/>
    <property type="match status" value="1"/>
</dbReference>
<dbReference type="InterPro" id="IPR052162">
    <property type="entry name" value="Sensor_kinase/Photoreceptor"/>
</dbReference>
<feature type="domain" description="PAS" evidence="7">
    <location>
        <begin position="6"/>
        <end position="76"/>
    </location>
</feature>
<dbReference type="InterPro" id="IPR036097">
    <property type="entry name" value="HisK_dim/P_sf"/>
</dbReference>
<protein>
    <recommendedName>
        <fullName evidence="2">histidine kinase</fullName>
        <ecNumber evidence="2">2.7.13.3</ecNumber>
    </recommendedName>
</protein>
<dbReference type="PROSITE" id="PS50112">
    <property type="entry name" value="PAS"/>
    <property type="match status" value="1"/>
</dbReference>
<dbReference type="InterPro" id="IPR000014">
    <property type="entry name" value="PAS"/>
</dbReference>
<gene>
    <name evidence="8" type="ORF">SAMN05444412_10378</name>
</gene>
<dbReference type="SUPFAM" id="SSF47384">
    <property type="entry name" value="Homodimeric domain of signal transducing histidine kinase"/>
    <property type="match status" value="1"/>
</dbReference>
<keyword evidence="3" id="KW-0597">Phosphoprotein</keyword>
<evidence type="ECO:0000259" key="6">
    <source>
        <dbReference type="PROSITE" id="PS50109"/>
    </source>
</evidence>
<dbReference type="SMART" id="SM00091">
    <property type="entry name" value="PAS"/>
    <property type="match status" value="1"/>
</dbReference>
<evidence type="ECO:0000256" key="3">
    <source>
        <dbReference type="ARBA" id="ARBA00022553"/>
    </source>
</evidence>
<reference evidence="8 9" key="1">
    <citation type="submission" date="2016-10" db="EMBL/GenBank/DDBJ databases">
        <authorList>
            <person name="Varghese N."/>
            <person name="Submissions S."/>
        </authorList>
    </citation>
    <scope>NUCLEOTIDE SEQUENCE [LARGE SCALE GENOMIC DNA]</scope>
    <source>
        <strain evidence="8 9">DSM 17997</strain>
    </source>
</reference>
<evidence type="ECO:0000256" key="1">
    <source>
        <dbReference type="ARBA" id="ARBA00000085"/>
    </source>
</evidence>
<dbReference type="PROSITE" id="PS50109">
    <property type="entry name" value="HIS_KIN"/>
    <property type="match status" value="1"/>
</dbReference>
<dbReference type="RefSeq" id="WP_019597009.1">
    <property type="nucleotide sequence ID" value="NZ_FNQC01000003.1"/>
</dbReference>
<evidence type="ECO:0000259" key="7">
    <source>
        <dbReference type="PROSITE" id="PS50112"/>
    </source>
</evidence>